<organism evidence="2 3">
    <name type="scientific">Caenorhabditis angaria</name>
    <dbReference type="NCBI Taxonomy" id="860376"/>
    <lineage>
        <taxon>Eukaryota</taxon>
        <taxon>Metazoa</taxon>
        <taxon>Ecdysozoa</taxon>
        <taxon>Nematoda</taxon>
        <taxon>Chromadorea</taxon>
        <taxon>Rhabditida</taxon>
        <taxon>Rhabditina</taxon>
        <taxon>Rhabditomorpha</taxon>
        <taxon>Rhabditoidea</taxon>
        <taxon>Rhabditidae</taxon>
        <taxon>Peloderinae</taxon>
        <taxon>Caenorhabditis</taxon>
    </lineage>
</organism>
<dbReference type="EMBL" id="CANHGI010000004">
    <property type="protein sequence ID" value="CAI5449517.1"/>
    <property type="molecule type" value="Genomic_DNA"/>
</dbReference>
<keyword evidence="1" id="KW-0819">tRNA processing</keyword>
<evidence type="ECO:0000256" key="1">
    <source>
        <dbReference type="ARBA" id="ARBA00022694"/>
    </source>
</evidence>
<evidence type="ECO:0000313" key="3">
    <source>
        <dbReference type="Proteomes" id="UP001152747"/>
    </source>
</evidence>
<reference evidence="2" key="1">
    <citation type="submission" date="2022-11" db="EMBL/GenBank/DDBJ databases">
        <authorList>
            <person name="Kikuchi T."/>
        </authorList>
    </citation>
    <scope>NUCLEOTIDE SEQUENCE</scope>
    <source>
        <strain evidence="2">PS1010</strain>
    </source>
</reference>
<gene>
    <name evidence="2" type="ORF">CAMP_LOCUS12154</name>
</gene>
<keyword evidence="3" id="KW-1185">Reference proteome</keyword>
<dbReference type="GO" id="GO:1902555">
    <property type="term" value="C:endoribonuclease complex"/>
    <property type="evidence" value="ECO:0007669"/>
    <property type="project" value="UniProtKB-ARBA"/>
</dbReference>
<comment type="caution">
    <text evidence="2">The sequence shown here is derived from an EMBL/GenBank/DDBJ whole genome shotgun (WGS) entry which is preliminary data.</text>
</comment>
<dbReference type="GO" id="GO:0008033">
    <property type="term" value="P:tRNA processing"/>
    <property type="evidence" value="ECO:0007669"/>
    <property type="project" value="UniProtKB-KW"/>
</dbReference>
<proteinExistence type="predicted"/>
<dbReference type="AlphaFoldDB" id="A0A9P1N6E5"/>
<accession>A0A9P1N6E5</accession>
<dbReference type="Proteomes" id="UP001152747">
    <property type="component" value="Unassembled WGS sequence"/>
</dbReference>
<dbReference type="GO" id="GO:1990904">
    <property type="term" value="C:ribonucleoprotein complex"/>
    <property type="evidence" value="ECO:0007669"/>
    <property type="project" value="UniProtKB-ARBA"/>
</dbReference>
<name>A0A9P1N6E5_9PELO</name>
<protein>
    <submittedName>
        <fullName evidence="2">Uncharacterized protein</fullName>
    </submittedName>
</protein>
<dbReference type="SUPFAM" id="SSF160350">
    <property type="entry name" value="Rnp2-like"/>
    <property type="match status" value="1"/>
</dbReference>
<sequence length="125" mass="14116">MVKKPEEIDSDFARVGVKNPTKCFKLKKRLFYYLHYSELADKEKTFDIDSFERFVTEAIREVFGNCGPVVKVSEFNPSTLRGSIVAPGNEAKTVWAALSAKGKFQGQRIAAHLHSLTETDITNIF</sequence>
<dbReference type="InterPro" id="IPR038085">
    <property type="entry name" value="Rnp2-like_sf"/>
</dbReference>
<evidence type="ECO:0000313" key="2">
    <source>
        <dbReference type="EMBL" id="CAI5449517.1"/>
    </source>
</evidence>
<dbReference type="OrthoDB" id="5799881at2759"/>